<accession>A0A444PXB5</accession>
<dbReference type="EMBL" id="RZNB01000001">
    <property type="protein sequence ID" value="RWZ52522.1"/>
    <property type="molecule type" value="Genomic_DNA"/>
</dbReference>
<feature type="region of interest" description="Disordered" evidence="1">
    <location>
        <begin position="1"/>
        <end position="27"/>
    </location>
</feature>
<feature type="compositionally biased region" description="Basic and acidic residues" evidence="1">
    <location>
        <begin position="15"/>
        <end position="26"/>
    </location>
</feature>
<gene>
    <name evidence="2" type="ORF">ELQ90_00760</name>
</gene>
<dbReference type="RefSeq" id="WP_128493365.1">
    <property type="nucleotide sequence ID" value="NZ_RZNB01000001.1"/>
</dbReference>
<evidence type="ECO:0000313" key="2">
    <source>
        <dbReference type="EMBL" id="RWZ52522.1"/>
    </source>
</evidence>
<reference evidence="2 3" key="1">
    <citation type="submission" date="2018-12" db="EMBL/GenBank/DDBJ databases">
        <authorList>
            <person name="Li F."/>
        </authorList>
    </citation>
    <scope>NUCLEOTIDE SEQUENCE [LARGE SCALE GENOMIC DNA]</scope>
    <source>
        <strain evidence="2 3">11W25H-1</strain>
    </source>
</reference>
<dbReference type="OrthoDB" id="9821909at2"/>
<evidence type="ECO:0000256" key="1">
    <source>
        <dbReference type="SAM" id="MobiDB-lite"/>
    </source>
</evidence>
<proteinExistence type="predicted"/>
<sequence>MNPYAFSFKPSYARGGEKKPIDDLDGKGATARSAIDGALKSLKSARLKVHAEDESRSLRVTQITEYREFTFVEFEVGRAGLVGNLHQSTGGRIPYGEEDHNGTFVRAIFVYPKDAHEVYWLNERAGLTSAFSYLEEVLVAALRAATSDARITVSLAPVAEWSALESWASKVMVRELRFDAPRPGGSTQAMDVNGVHADVRFVVKPRGSLALSRLMGKNGPDRKAVFGFLTDLPLVRKTSTPNSVMRDGWRAQVSFQTPNGRQRSFGLATDDKAPTLVYPVGPQGAGISRAKRPSQREFAVACADFLSDVESALPGLKSVATAILSSFK</sequence>
<organism evidence="2 3">
    <name type="scientific">Labedella phragmitis</name>
    <dbReference type="NCBI Taxonomy" id="2498849"/>
    <lineage>
        <taxon>Bacteria</taxon>
        <taxon>Bacillati</taxon>
        <taxon>Actinomycetota</taxon>
        <taxon>Actinomycetes</taxon>
        <taxon>Micrococcales</taxon>
        <taxon>Microbacteriaceae</taxon>
        <taxon>Labedella</taxon>
    </lineage>
</organism>
<dbReference type="Proteomes" id="UP000288547">
    <property type="component" value="Unassembled WGS sequence"/>
</dbReference>
<comment type="caution">
    <text evidence="2">The sequence shown here is derived from an EMBL/GenBank/DDBJ whole genome shotgun (WGS) entry which is preliminary data.</text>
</comment>
<evidence type="ECO:0000313" key="3">
    <source>
        <dbReference type="Proteomes" id="UP000288547"/>
    </source>
</evidence>
<keyword evidence="3" id="KW-1185">Reference proteome</keyword>
<dbReference type="AlphaFoldDB" id="A0A444PXB5"/>
<name>A0A444PXB5_9MICO</name>
<protein>
    <submittedName>
        <fullName evidence="2">Uncharacterized protein</fullName>
    </submittedName>
</protein>